<keyword evidence="5" id="KW-1185">Reference proteome</keyword>
<evidence type="ECO:0000256" key="1">
    <source>
        <dbReference type="ARBA" id="ARBA00022516"/>
    </source>
</evidence>
<dbReference type="Proteomes" id="UP000011910">
    <property type="component" value="Unassembled WGS sequence"/>
</dbReference>
<keyword evidence="2" id="KW-0378">Hydrolase</keyword>
<protein>
    <submittedName>
        <fullName evidence="4">Acyl carrier protein phosphodiesterase</fullName>
    </submittedName>
</protein>
<accession>M7N713</accession>
<proteinExistence type="predicted"/>
<dbReference type="GO" id="GO:0006633">
    <property type="term" value="P:fatty acid biosynthetic process"/>
    <property type="evidence" value="ECO:0007669"/>
    <property type="project" value="InterPro"/>
</dbReference>
<keyword evidence="3" id="KW-0443">Lipid metabolism</keyword>
<dbReference type="GO" id="GO:0008770">
    <property type="term" value="F:[acyl-carrier-protein] phosphodiesterase activity"/>
    <property type="evidence" value="ECO:0007669"/>
    <property type="project" value="InterPro"/>
</dbReference>
<name>M7N713_9BACT</name>
<evidence type="ECO:0000256" key="2">
    <source>
        <dbReference type="ARBA" id="ARBA00022801"/>
    </source>
</evidence>
<keyword evidence="1" id="KW-0444">Lipid biosynthesis</keyword>
<dbReference type="AlphaFoldDB" id="M7N713"/>
<comment type="caution">
    <text evidence="4">The sequence shown here is derived from an EMBL/GenBank/DDBJ whole genome shotgun (WGS) entry which is preliminary data.</text>
</comment>
<evidence type="ECO:0000256" key="3">
    <source>
        <dbReference type="ARBA" id="ARBA00023098"/>
    </source>
</evidence>
<dbReference type="Pfam" id="PF04336">
    <property type="entry name" value="ACP_PD"/>
    <property type="match status" value="1"/>
</dbReference>
<dbReference type="STRING" id="1279009.ADICEAN_00432"/>
<dbReference type="OrthoDB" id="8442777at2"/>
<evidence type="ECO:0000313" key="5">
    <source>
        <dbReference type="Proteomes" id="UP000011910"/>
    </source>
</evidence>
<dbReference type="PIRSF" id="PIRSF011489">
    <property type="entry name" value="DUF479"/>
    <property type="match status" value="1"/>
</dbReference>
<dbReference type="PANTHER" id="PTHR38764:SF1">
    <property type="entry name" value="ACYL CARRIER PROTEIN PHOSPHODIESTERASE"/>
    <property type="match status" value="1"/>
</dbReference>
<evidence type="ECO:0000313" key="4">
    <source>
        <dbReference type="EMBL" id="EMR04398.1"/>
    </source>
</evidence>
<dbReference type="InterPro" id="IPR007431">
    <property type="entry name" value="ACP_PD"/>
</dbReference>
<sequence length="200" mass="23414">MNFLAHVYLSGTEQPALLTGNFIGDFVKGKELEQYPAGMQQGIRLHRAIDSYTDSHPLVVQGKKRLFPKYRHYGRVLVDLYYDHLLAANFERYANQPLLPYTLWVYELLQQQRPQIPASAYPLLDHMQAGNWLYHYRSLEGIGQACKGMARRTRFRSGMEEGALDLERQYALFEQEFFQFFDELRAFVEDWLRQDGVAPL</sequence>
<dbReference type="RefSeq" id="WP_009193839.1">
    <property type="nucleotide sequence ID" value="NZ_AODQ01000006.1"/>
</dbReference>
<dbReference type="EMBL" id="AODQ01000006">
    <property type="protein sequence ID" value="EMR04398.1"/>
    <property type="molecule type" value="Genomic_DNA"/>
</dbReference>
<dbReference type="PANTHER" id="PTHR38764">
    <property type="entry name" value="ACYL CARRIER PROTEIN PHOSPHODIESTERASE"/>
    <property type="match status" value="1"/>
</dbReference>
<organism evidence="4 5">
    <name type="scientific">Cesiribacter andamanensis AMV16</name>
    <dbReference type="NCBI Taxonomy" id="1279009"/>
    <lineage>
        <taxon>Bacteria</taxon>
        <taxon>Pseudomonadati</taxon>
        <taxon>Bacteroidota</taxon>
        <taxon>Cytophagia</taxon>
        <taxon>Cytophagales</taxon>
        <taxon>Cesiribacteraceae</taxon>
        <taxon>Cesiribacter</taxon>
    </lineage>
</organism>
<dbReference type="PATRIC" id="fig|1279009.4.peg.434"/>
<gene>
    <name evidence="4" type="ORF">ADICEAN_00432</name>
</gene>
<dbReference type="eggNOG" id="COG3124">
    <property type="taxonomic scope" value="Bacteria"/>
</dbReference>
<reference evidence="4 5" key="1">
    <citation type="journal article" date="2013" name="Genome Announc.">
        <title>Draft Genome Sequence of Cesiribacter andamanensis Strain AMV16T, Isolated from a Soil Sample from a Mud Volcano in the Andaman Islands, India.</title>
        <authorList>
            <person name="Shivaji S."/>
            <person name="Ara S."/>
            <person name="Begum Z."/>
            <person name="Srinivas T.N."/>
            <person name="Singh A."/>
            <person name="Kumar Pinnaka A."/>
        </authorList>
    </citation>
    <scope>NUCLEOTIDE SEQUENCE [LARGE SCALE GENOMIC DNA]</scope>
    <source>
        <strain evidence="4 5">AMV16</strain>
    </source>
</reference>